<keyword evidence="2" id="KW-1185">Reference proteome</keyword>
<evidence type="ECO:0000313" key="1">
    <source>
        <dbReference type="EMBL" id="ADZ84972.1"/>
    </source>
</evidence>
<dbReference type="HOGENOM" id="CLU_176798_0_0_9"/>
<dbReference type="STRING" id="642492.Clole_3280"/>
<dbReference type="RefSeq" id="WP_013658250.1">
    <property type="nucleotide sequence ID" value="NC_015275.1"/>
</dbReference>
<dbReference type="eggNOG" id="ENOG5032VB8">
    <property type="taxonomic scope" value="Bacteria"/>
</dbReference>
<organism evidence="1 2">
    <name type="scientific">Cellulosilyticum lentocellum (strain ATCC 49066 / DSM 5427 / NCIMB 11756 / RHM5)</name>
    <name type="common">Clostridium lentocellum</name>
    <dbReference type="NCBI Taxonomy" id="642492"/>
    <lineage>
        <taxon>Bacteria</taxon>
        <taxon>Bacillati</taxon>
        <taxon>Bacillota</taxon>
        <taxon>Clostridia</taxon>
        <taxon>Lachnospirales</taxon>
        <taxon>Cellulosilyticaceae</taxon>
        <taxon>Cellulosilyticum</taxon>
    </lineage>
</organism>
<dbReference type="KEGG" id="cle:Clole_3280"/>
<accession>F2JQI8</accession>
<reference evidence="1 2" key="1">
    <citation type="journal article" date="2011" name="J. Bacteriol.">
        <title>Complete genome sequence of the cellulose-degrading bacterium Cellulosilyticum lentocellum.</title>
        <authorList>
            <consortium name="US DOE Joint Genome Institute"/>
            <person name="Miller D.A."/>
            <person name="Suen G."/>
            <person name="Bruce D."/>
            <person name="Copeland A."/>
            <person name="Cheng J.F."/>
            <person name="Detter C."/>
            <person name="Goodwin L.A."/>
            <person name="Han C.S."/>
            <person name="Hauser L.J."/>
            <person name="Land M.L."/>
            <person name="Lapidus A."/>
            <person name="Lucas S."/>
            <person name="Meincke L."/>
            <person name="Pitluck S."/>
            <person name="Tapia R."/>
            <person name="Teshima H."/>
            <person name="Woyke T."/>
            <person name="Fox B.G."/>
            <person name="Angert E.R."/>
            <person name="Currie C.R."/>
        </authorList>
    </citation>
    <scope>NUCLEOTIDE SEQUENCE [LARGE SCALE GENOMIC DNA]</scope>
    <source>
        <strain evidence="2">ATCC 49066 / DSM 5427 / NCIMB 11756 / RHM5</strain>
    </source>
</reference>
<gene>
    <name evidence="1" type="ordered locus">Clole_3280</name>
</gene>
<dbReference type="Proteomes" id="UP000008467">
    <property type="component" value="Chromosome"/>
</dbReference>
<name>F2JQI8_CELLD</name>
<evidence type="ECO:0000313" key="2">
    <source>
        <dbReference type="Proteomes" id="UP000008467"/>
    </source>
</evidence>
<dbReference type="AlphaFoldDB" id="F2JQI8"/>
<protein>
    <submittedName>
        <fullName evidence="1">Uncharacterized protein</fullName>
    </submittedName>
</protein>
<sequence>MYYVPDGTKKCGYYECNECGTRFLSLHLEEIIDCPYCEKDFDPEIGPDEVMEEITSKAQLVKIIEGEEIEMWDKLLSLAITGGDEDDWI</sequence>
<proteinExistence type="predicted"/>
<dbReference type="EMBL" id="CP002582">
    <property type="protein sequence ID" value="ADZ84972.1"/>
    <property type="molecule type" value="Genomic_DNA"/>
</dbReference>